<comment type="caution">
    <text evidence="2">The sequence shown here is derived from an EMBL/GenBank/DDBJ whole genome shotgun (WGS) entry which is preliminary data.</text>
</comment>
<reference evidence="2 3" key="1">
    <citation type="submission" date="2019-03" db="EMBL/GenBank/DDBJ databases">
        <title>Sequencing the genomes of 1000 actinobacteria strains.</title>
        <authorList>
            <person name="Klenk H.-P."/>
        </authorList>
    </citation>
    <scope>NUCLEOTIDE SEQUENCE [LARGE SCALE GENOMIC DNA]</scope>
    <source>
        <strain evidence="2 3">DSM 44969</strain>
    </source>
</reference>
<protein>
    <submittedName>
        <fullName evidence="2">Uncharacterized protein</fullName>
    </submittedName>
</protein>
<name>A0A4R1I0U3_PSEEN</name>
<evidence type="ECO:0000256" key="1">
    <source>
        <dbReference type="SAM" id="Phobius"/>
    </source>
</evidence>
<organism evidence="2 3">
    <name type="scientific">Pseudonocardia endophytica</name>
    <dbReference type="NCBI Taxonomy" id="401976"/>
    <lineage>
        <taxon>Bacteria</taxon>
        <taxon>Bacillati</taxon>
        <taxon>Actinomycetota</taxon>
        <taxon>Actinomycetes</taxon>
        <taxon>Pseudonocardiales</taxon>
        <taxon>Pseudonocardiaceae</taxon>
        <taxon>Pseudonocardia</taxon>
    </lineage>
</organism>
<keyword evidence="1" id="KW-0812">Transmembrane</keyword>
<dbReference type="AlphaFoldDB" id="A0A4R1I0U3"/>
<accession>A0A4R1I0U3</accession>
<feature type="transmembrane region" description="Helical" evidence="1">
    <location>
        <begin position="6"/>
        <end position="30"/>
    </location>
</feature>
<keyword evidence="1" id="KW-0472">Membrane</keyword>
<keyword evidence="1" id="KW-1133">Transmembrane helix</keyword>
<dbReference type="OrthoDB" id="9980052at2"/>
<evidence type="ECO:0000313" key="3">
    <source>
        <dbReference type="Proteomes" id="UP000295560"/>
    </source>
</evidence>
<gene>
    <name evidence="2" type="ORF">EV378_3375</name>
</gene>
<dbReference type="EMBL" id="SMFZ01000001">
    <property type="protein sequence ID" value="TCK27503.1"/>
    <property type="molecule type" value="Genomic_DNA"/>
</dbReference>
<dbReference type="RefSeq" id="WP_132426358.1">
    <property type="nucleotide sequence ID" value="NZ_SMFZ01000001.1"/>
</dbReference>
<evidence type="ECO:0000313" key="2">
    <source>
        <dbReference type="EMBL" id="TCK27503.1"/>
    </source>
</evidence>
<dbReference type="Proteomes" id="UP000295560">
    <property type="component" value="Unassembled WGS sequence"/>
</dbReference>
<proteinExistence type="predicted"/>
<sequence>MTAGPWVRGILSGLVTVVAVAVVGLGVLAWDRFAGDDRPDQRRPAVQSQDALTCTNAQPTLFAALSAHLARKSDAFSSRQFVVDDDGLQYLSAAVGDGKGSLRATDPVWVYGGSGYAWLNESAHRLSSGLPDARAAYGSDPAGPAASRVITCATSSNG</sequence>
<keyword evidence="3" id="KW-1185">Reference proteome</keyword>